<evidence type="ECO:0000313" key="2">
    <source>
        <dbReference type="Proteomes" id="UP001150266"/>
    </source>
</evidence>
<proteinExistence type="predicted"/>
<organism evidence="1 2">
    <name type="scientific">Lentinula aciculospora</name>
    <dbReference type="NCBI Taxonomy" id="153920"/>
    <lineage>
        <taxon>Eukaryota</taxon>
        <taxon>Fungi</taxon>
        <taxon>Dikarya</taxon>
        <taxon>Basidiomycota</taxon>
        <taxon>Agaricomycotina</taxon>
        <taxon>Agaricomycetes</taxon>
        <taxon>Agaricomycetidae</taxon>
        <taxon>Agaricales</taxon>
        <taxon>Marasmiineae</taxon>
        <taxon>Omphalotaceae</taxon>
        <taxon>Lentinula</taxon>
    </lineage>
</organism>
<reference evidence="1" key="1">
    <citation type="submission" date="2022-08" db="EMBL/GenBank/DDBJ databases">
        <title>A Global Phylogenomic Analysis of the Shiitake Genus Lentinula.</title>
        <authorList>
            <consortium name="DOE Joint Genome Institute"/>
            <person name="Sierra-Patev S."/>
            <person name="Min B."/>
            <person name="Naranjo-Ortiz M."/>
            <person name="Looney B."/>
            <person name="Konkel Z."/>
            <person name="Slot J.C."/>
            <person name="Sakamoto Y."/>
            <person name="Steenwyk J.L."/>
            <person name="Rokas A."/>
            <person name="Carro J."/>
            <person name="Camarero S."/>
            <person name="Ferreira P."/>
            <person name="Molpeceres G."/>
            <person name="Ruiz-Duenas F.J."/>
            <person name="Serrano A."/>
            <person name="Henrissat B."/>
            <person name="Drula E."/>
            <person name="Hughes K.W."/>
            <person name="Mata J.L."/>
            <person name="Ishikawa N.K."/>
            <person name="Vargas-Isla R."/>
            <person name="Ushijima S."/>
            <person name="Smith C.A."/>
            <person name="Ahrendt S."/>
            <person name="Andreopoulos W."/>
            <person name="He G."/>
            <person name="Labutti K."/>
            <person name="Lipzen A."/>
            <person name="Ng V."/>
            <person name="Riley R."/>
            <person name="Sandor L."/>
            <person name="Barry K."/>
            <person name="Martinez A.T."/>
            <person name="Xiao Y."/>
            <person name="Gibbons J.G."/>
            <person name="Terashima K."/>
            <person name="Grigoriev I.V."/>
            <person name="Hibbett D.S."/>
        </authorList>
    </citation>
    <scope>NUCLEOTIDE SEQUENCE</scope>
    <source>
        <strain evidence="1">JLM2183</strain>
    </source>
</reference>
<dbReference type="EMBL" id="JAOTPV010000006">
    <property type="protein sequence ID" value="KAJ4480986.1"/>
    <property type="molecule type" value="Genomic_DNA"/>
</dbReference>
<comment type="caution">
    <text evidence="1">The sequence shown here is derived from an EMBL/GenBank/DDBJ whole genome shotgun (WGS) entry which is preliminary data.</text>
</comment>
<accession>A0A9W9AHG5</accession>
<dbReference type="OrthoDB" id="2800503at2759"/>
<keyword evidence="2" id="KW-1185">Reference proteome</keyword>
<name>A0A9W9AHG5_9AGAR</name>
<dbReference type="AlphaFoldDB" id="A0A9W9AHG5"/>
<protein>
    <submittedName>
        <fullName evidence="1">Uncharacterized protein</fullName>
    </submittedName>
</protein>
<sequence length="98" mass="11075">VVAATKIINKGAFLLLRNVEEVKWIKQDDQMERFAAAWGSSATLQPNYAEVVVEALPVETPIDSPIKQRRIEMASGLRTGVIKSIRWIKQIEKRKDGQ</sequence>
<gene>
    <name evidence="1" type="ORF">J3R30DRAFT_3287404</name>
</gene>
<dbReference type="Proteomes" id="UP001150266">
    <property type="component" value="Unassembled WGS sequence"/>
</dbReference>
<evidence type="ECO:0000313" key="1">
    <source>
        <dbReference type="EMBL" id="KAJ4480986.1"/>
    </source>
</evidence>
<feature type="non-terminal residue" evidence="1">
    <location>
        <position position="1"/>
    </location>
</feature>